<evidence type="ECO:0000313" key="7">
    <source>
        <dbReference type="EMBL" id="WAZ25713.1"/>
    </source>
</evidence>
<feature type="transmembrane region" description="Helical" evidence="5">
    <location>
        <begin position="366"/>
        <end position="386"/>
    </location>
</feature>
<dbReference type="RefSeq" id="WP_269663194.1">
    <property type="nucleotide sequence ID" value="NZ_CP114413.1"/>
</dbReference>
<dbReference type="Pfam" id="PF07690">
    <property type="entry name" value="MFS_1"/>
    <property type="match status" value="1"/>
</dbReference>
<gene>
    <name evidence="7" type="ORF">STRCI_007226</name>
</gene>
<dbReference type="Gene3D" id="1.20.1250.20">
    <property type="entry name" value="MFS general substrate transporter like domains"/>
    <property type="match status" value="1"/>
</dbReference>
<protein>
    <submittedName>
        <fullName evidence="7">MFS transporter</fullName>
    </submittedName>
</protein>
<dbReference type="PANTHER" id="PTHR42910:SF1">
    <property type="entry name" value="MAJOR FACILITATOR SUPERFAMILY (MFS) PROFILE DOMAIN-CONTAINING PROTEIN"/>
    <property type="match status" value="1"/>
</dbReference>
<feature type="transmembrane region" description="Helical" evidence="5">
    <location>
        <begin position="82"/>
        <end position="100"/>
    </location>
</feature>
<name>A0ABY7KQ75_9ACTN</name>
<keyword evidence="4 5" id="KW-0472">Membrane</keyword>
<accession>A0ABY7KQ75</accession>
<sequence>MTRSPRQGDTAHRGATALLAAMAGTAIADNYTLQPALTVVAADLDVPLSAISLVPSAALAGSMAGFALLLPLADRVAPGRLVAAHFTALAAGLVLAATATDAAVLVAAHLIIGAAAAVAAQANVIAGRLAGPGRRGAAVALVATGLSAGILLGRLVGGALTDLIGWRAMLLVCAALALLCAGTAVSRLPGGRPRARDPYRSALAALPRLPLREARLRHAVATGGLWYLAFTLLWVGLALFLARPPHSLDPTAIGLFGLAGLLGFAVLPFTGRLVDRRDPHTVMTVAVAVAASGVLLIALAPDSVPAIAVGLAVFDAGCFVAQAANQSVVLGIDPANSGSFSGAYLVLYFAVGALGTALAGPLIDGIGLRGTMTVAFGALIAAALLAHFGRVGETAPSPSYE</sequence>
<reference evidence="7" key="1">
    <citation type="submission" date="2022-12" db="EMBL/GenBank/DDBJ databases">
        <authorList>
            <person name="Ruckert C."/>
            <person name="Busche T."/>
            <person name="Kalinowski J."/>
            <person name="Wittmann C."/>
        </authorList>
    </citation>
    <scope>NUCLEOTIDE SEQUENCE</scope>
    <source>
        <strain evidence="7">DSM 40467</strain>
    </source>
</reference>
<keyword evidence="2 5" id="KW-0812">Transmembrane</keyword>
<evidence type="ECO:0000256" key="4">
    <source>
        <dbReference type="ARBA" id="ARBA00023136"/>
    </source>
</evidence>
<evidence type="ECO:0000256" key="3">
    <source>
        <dbReference type="ARBA" id="ARBA00022989"/>
    </source>
</evidence>
<feature type="transmembrane region" description="Helical" evidence="5">
    <location>
        <begin position="252"/>
        <end position="270"/>
    </location>
</feature>
<evidence type="ECO:0000313" key="8">
    <source>
        <dbReference type="Proteomes" id="UP001164439"/>
    </source>
</evidence>
<evidence type="ECO:0000256" key="1">
    <source>
        <dbReference type="ARBA" id="ARBA00004651"/>
    </source>
</evidence>
<keyword evidence="3 5" id="KW-1133">Transmembrane helix</keyword>
<evidence type="ECO:0000256" key="5">
    <source>
        <dbReference type="SAM" id="Phobius"/>
    </source>
</evidence>
<dbReference type="SUPFAM" id="SSF103473">
    <property type="entry name" value="MFS general substrate transporter"/>
    <property type="match status" value="1"/>
</dbReference>
<feature type="domain" description="Major facilitator superfamily (MFS) profile" evidence="6">
    <location>
        <begin position="15"/>
        <end position="395"/>
    </location>
</feature>
<feature type="transmembrane region" description="Helical" evidence="5">
    <location>
        <begin position="163"/>
        <end position="186"/>
    </location>
</feature>
<dbReference type="PANTHER" id="PTHR42910">
    <property type="entry name" value="TRANSPORTER SCO4007-RELATED"/>
    <property type="match status" value="1"/>
</dbReference>
<dbReference type="Proteomes" id="UP001164439">
    <property type="component" value="Chromosome"/>
</dbReference>
<feature type="transmembrane region" description="Helical" evidence="5">
    <location>
        <begin position="106"/>
        <end position="126"/>
    </location>
</feature>
<dbReference type="PROSITE" id="PS50850">
    <property type="entry name" value="MFS"/>
    <property type="match status" value="1"/>
</dbReference>
<dbReference type="InterPro" id="IPR020846">
    <property type="entry name" value="MFS_dom"/>
</dbReference>
<feature type="transmembrane region" description="Helical" evidence="5">
    <location>
        <begin position="52"/>
        <end position="70"/>
    </location>
</feature>
<feature type="transmembrane region" description="Helical" evidence="5">
    <location>
        <begin position="282"/>
        <end position="300"/>
    </location>
</feature>
<dbReference type="EMBL" id="CP114413">
    <property type="protein sequence ID" value="WAZ25713.1"/>
    <property type="molecule type" value="Genomic_DNA"/>
</dbReference>
<feature type="transmembrane region" description="Helical" evidence="5">
    <location>
        <begin position="342"/>
        <end position="360"/>
    </location>
</feature>
<organism evidence="7 8">
    <name type="scientific">Streptomyces cinnabarinus</name>
    <dbReference type="NCBI Taxonomy" id="67287"/>
    <lineage>
        <taxon>Bacteria</taxon>
        <taxon>Bacillati</taxon>
        <taxon>Actinomycetota</taxon>
        <taxon>Actinomycetes</taxon>
        <taxon>Kitasatosporales</taxon>
        <taxon>Streptomycetaceae</taxon>
        <taxon>Streptomyces</taxon>
    </lineage>
</organism>
<proteinExistence type="predicted"/>
<feature type="transmembrane region" description="Helical" evidence="5">
    <location>
        <begin position="218"/>
        <end position="240"/>
    </location>
</feature>
<dbReference type="InterPro" id="IPR036259">
    <property type="entry name" value="MFS_trans_sf"/>
</dbReference>
<evidence type="ECO:0000256" key="2">
    <source>
        <dbReference type="ARBA" id="ARBA00022692"/>
    </source>
</evidence>
<evidence type="ECO:0000259" key="6">
    <source>
        <dbReference type="PROSITE" id="PS50850"/>
    </source>
</evidence>
<feature type="transmembrane region" description="Helical" evidence="5">
    <location>
        <begin position="138"/>
        <end position="157"/>
    </location>
</feature>
<comment type="subcellular location">
    <subcellularLocation>
        <location evidence="1">Cell membrane</location>
        <topology evidence="1">Multi-pass membrane protein</topology>
    </subcellularLocation>
</comment>
<dbReference type="InterPro" id="IPR011701">
    <property type="entry name" value="MFS"/>
</dbReference>
<keyword evidence="8" id="KW-1185">Reference proteome</keyword>